<keyword evidence="13" id="KW-1185">Reference proteome</keyword>
<evidence type="ECO:0000256" key="4">
    <source>
        <dbReference type="ARBA" id="ARBA00022824"/>
    </source>
</evidence>
<dbReference type="InterPro" id="IPR031468">
    <property type="entry name" value="SMP_LBD"/>
</dbReference>
<evidence type="ECO:0000256" key="6">
    <source>
        <dbReference type="ARBA" id="ARBA00023121"/>
    </source>
</evidence>
<keyword evidence="4" id="KW-0256">Endoplasmic reticulum</keyword>
<keyword evidence="7" id="KW-0496">Mitochondrion</keyword>
<reference evidence="12 13" key="1">
    <citation type="journal article" date="2019" name="Sci. Rep.">
        <title>Comparative genomics of chytrid fungi reveal insights into the obligate biotrophic and pathogenic lifestyle of Synchytrium endobioticum.</title>
        <authorList>
            <person name="van de Vossenberg B.T.L.H."/>
            <person name="Warris S."/>
            <person name="Nguyen H.D.T."/>
            <person name="van Gent-Pelzer M.P.E."/>
            <person name="Joly D.L."/>
            <person name="van de Geest H.C."/>
            <person name="Bonants P.J.M."/>
            <person name="Smith D.S."/>
            <person name="Levesque C.A."/>
            <person name="van der Lee T.A.J."/>
        </authorList>
    </citation>
    <scope>NUCLEOTIDE SEQUENCE [LARGE SCALE GENOMIC DNA]</scope>
    <source>
        <strain evidence="12 13">CBS 675.73</strain>
    </source>
</reference>
<dbReference type="PANTHER" id="PTHR28204">
    <property type="entry name" value="MITOCHONDRIAL DISTRIBUTION AND MORPHOLOGY PROTEIN 12"/>
    <property type="match status" value="1"/>
</dbReference>
<evidence type="ECO:0000256" key="2">
    <source>
        <dbReference type="ARBA" id="ARBA00022448"/>
    </source>
</evidence>
<dbReference type="AlphaFoldDB" id="A0A507ETP6"/>
<keyword evidence="8 10" id="KW-0472">Membrane</keyword>
<feature type="region of interest" description="Disordered" evidence="9">
    <location>
        <begin position="97"/>
        <end position="139"/>
    </location>
</feature>
<organism evidence="12 13">
    <name type="scientific">Chytriomyces confervae</name>
    <dbReference type="NCBI Taxonomy" id="246404"/>
    <lineage>
        <taxon>Eukaryota</taxon>
        <taxon>Fungi</taxon>
        <taxon>Fungi incertae sedis</taxon>
        <taxon>Chytridiomycota</taxon>
        <taxon>Chytridiomycota incertae sedis</taxon>
        <taxon>Chytridiomycetes</taxon>
        <taxon>Chytridiales</taxon>
        <taxon>Chytriomycetaceae</taxon>
        <taxon>Chytriomyces</taxon>
    </lineage>
</organism>
<comment type="subcellular location">
    <subcellularLocation>
        <location evidence="1">Membrane</location>
    </subcellularLocation>
</comment>
<name>A0A507ETP6_9FUNG</name>
<evidence type="ECO:0000256" key="3">
    <source>
        <dbReference type="ARBA" id="ARBA00022787"/>
    </source>
</evidence>
<dbReference type="Proteomes" id="UP000320333">
    <property type="component" value="Unassembled WGS sequence"/>
</dbReference>
<dbReference type="GO" id="GO:1990456">
    <property type="term" value="P:mitochondrion-endoplasmic reticulum membrane tethering"/>
    <property type="evidence" value="ECO:0007669"/>
    <property type="project" value="TreeGrafter"/>
</dbReference>
<keyword evidence="6" id="KW-0446">Lipid-binding</keyword>
<evidence type="ECO:0000313" key="12">
    <source>
        <dbReference type="EMBL" id="TPX67459.1"/>
    </source>
</evidence>
<evidence type="ECO:0000256" key="7">
    <source>
        <dbReference type="ARBA" id="ARBA00023128"/>
    </source>
</evidence>
<gene>
    <name evidence="12" type="ORF">CcCBS67573_g07489</name>
</gene>
<evidence type="ECO:0000256" key="1">
    <source>
        <dbReference type="ARBA" id="ARBA00004370"/>
    </source>
</evidence>
<keyword evidence="5" id="KW-0445">Lipid transport</keyword>
<protein>
    <recommendedName>
        <fullName evidence="11">SMP-LTD domain-containing protein</fullName>
    </recommendedName>
</protein>
<dbReference type="InterPro" id="IPR027532">
    <property type="entry name" value="Mdm12"/>
</dbReference>
<proteinExistence type="predicted"/>
<feature type="compositionally biased region" description="Low complexity" evidence="9">
    <location>
        <begin position="97"/>
        <end position="111"/>
    </location>
</feature>
<dbReference type="GO" id="GO:0015914">
    <property type="term" value="P:phospholipid transport"/>
    <property type="evidence" value="ECO:0007669"/>
    <property type="project" value="TreeGrafter"/>
</dbReference>
<evidence type="ECO:0000313" key="13">
    <source>
        <dbReference type="Proteomes" id="UP000320333"/>
    </source>
</evidence>
<evidence type="ECO:0000259" key="11">
    <source>
        <dbReference type="PROSITE" id="PS51847"/>
    </source>
</evidence>
<evidence type="ECO:0000256" key="8">
    <source>
        <dbReference type="ARBA" id="ARBA00023136"/>
    </source>
</evidence>
<dbReference type="GO" id="GO:0032865">
    <property type="term" value="C:ERMES complex"/>
    <property type="evidence" value="ECO:0007669"/>
    <property type="project" value="InterPro"/>
</dbReference>
<feature type="transmembrane region" description="Helical" evidence="10">
    <location>
        <begin position="190"/>
        <end position="215"/>
    </location>
</feature>
<feature type="domain" description="SMP-LTD" evidence="11">
    <location>
        <begin position="1"/>
        <end position="241"/>
    </location>
</feature>
<evidence type="ECO:0000256" key="9">
    <source>
        <dbReference type="SAM" id="MobiDB-lite"/>
    </source>
</evidence>
<dbReference type="GO" id="GO:0007005">
    <property type="term" value="P:mitochondrion organization"/>
    <property type="evidence" value="ECO:0007669"/>
    <property type="project" value="InterPro"/>
</dbReference>
<dbReference type="GO" id="GO:0008289">
    <property type="term" value="F:lipid binding"/>
    <property type="evidence" value="ECO:0007669"/>
    <property type="project" value="UniProtKB-KW"/>
</dbReference>
<dbReference type="STRING" id="246404.A0A507ETP6"/>
<dbReference type="Pfam" id="PF26544">
    <property type="entry name" value="Mdm12"/>
    <property type="match status" value="1"/>
</dbReference>
<sequence length="241" mass="26724">MSFLIDWTLLQDGELASQLQAWINQRFSDMDSQRPAFLGPLSVTHLSFGDTPPTIAISDITNVIDEFYLPDDVDIHSTLPNAQNLALQLSHVQSMSNSHLDSSSSASSSHSPGKRESDHFSSHHHIHNTPSNSINNSNFKKSNSVEDIVASYAESMRRDTDFQIEILVDYNGDFKLSVQTELIVNQPTPAFITLPLSLTLTGFSFTAIAVISYLGDRINFCFKDMGDNPGQVELNACQEEK</sequence>
<keyword evidence="10" id="KW-0812">Transmembrane</keyword>
<dbReference type="OrthoDB" id="3356905at2759"/>
<keyword evidence="2" id="KW-0813">Transport</keyword>
<evidence type="ECO:0000256" key="5">
    <source>
        <dbReference type="ARBA" id="ARBA00023055"/>
    </source>
</evidence>
<keyword evidence="3" id="KW-1000">Mitochondrion outer membrane</keyword>
<evidence type="ECO:0000256" key="10">
    <source>
        <dbReference type="SAM" id="Phobius"/>
    </source>
</evidence>
<keyword evidence="10" id="KW-1133">Transmembrane helix</keyword>
<accession>A0A507ETP6</accession>
<dbReference type="PROSITE" id="PS51847">
    <property type="entry name" value="SMP"/>
    <property type="match status" value="1"/>
</dbReference>
<dbReference type="PANTHER" id="PTHR28204:SF1">
    <property type="entry name" value="MITOCHONDRIAL DISTRIBUTION AND MORPHOLOGY PROTEIN 12"/>
    <property type="match status" value="1"/>
</dbReference>
<dbReference type="EMBL" id="QEAP01000396">
    <property type="protein sequence ID" value="TPX67459.1"/>
    <property type="molecule type" value="Genomic_DNA"/>
</dbReference>
<comment type="caution">
    <text evidence="12">The sequence shown here is derived from an EMBL/GenBank/DDBJ whole genome shotgun (WGS) entry which is preliminary data.</text>
</comment>